<protein>
    <submittedName>
        <fullName evidence="1">Glycosyltransferase</fullName>
    </submittedName>
</protein>
<name>A0ACC1YRF5_MELAZ</name>
<organism evidence="1 2">
    <name type="scientific">Melia azedarach</name>
    <name type="common">Chinaberry tree</name>
    <dbReference type="NCBI Taxonomy" id="155640"/>
    <lineage>
        <taxon>Eukaryota</taxon>
        <taxon>Viridiplantae</taxon>
        <taxon>Streptophyta</taxon>
        <taxon>Embryophyta</taxon>
        <taxon>Tracheophyta</taxon>
        <taxon>Spermatophyta</taxon>
        <taxon>Magnoliopsida</taxon>
        <taxon>eudicotyledons</taxon>
        <taxon>Gunneridae</taxon>
        <taxon>Pentapetalae</taxon>
        <taxon>rosids</taxon>
        <taxon>malvids</taxon>
        <taxon>Sapindales</taxon>
        <taxon>Meliaceae</taxon>
        <taxon>Melia</taxon>
    </lineage>
</organism>
<dbReference type="EMBL" id="CM051395">
    <property type="protein sequence ID" value="KAJ4725609.1"/>
    <property type="molecule type" value="Genomic_DNA"/>
</dbReference>
<comment type="caution">
    <text evidence="1">The sequence shown here is derived from an EMBL/GenBank/DDBJ whole genome shotgun (WGS) entry which is preliminary data.</text>
</comment>
<evidence type="ECO:0000313" key="1">
    <source>
        <dbReference type="EMBL" id="KAJ4725609.1"/>
    </source>
</evidence>
<keyword evidence="2" id="KW-1185">Reference proteome</keyword>
<reference evidence="1 2" key="1">
    <citation type="journal article" date="2023" name="Science">
        <title>Complex scaffold remodeling in plant triterpene biosynthesis.</title>
        <authorList>
            <person name="De La Pena R."/>
            <person name="Hodgson H."/>
            <person name="Liu J.C."/>
            <person name="Stephenson M.J."/>
            <person name="Martin A.C."/>
            <person name="Owen C."/>
            <person name="Harkess A."/>
            <person name="Leebens-Mack J."/>
            <person name="Jimenez L.E."/>
            <person name="Osbourn A."/>
            <person name="Sattely E.S."/>
        </authorList>
    </citation>
    <scope>NUCLEOTIDE SEQUENCE [LARGE SCALE GENOMIC DNA]</scope>
    <source>
        <strain evidence="2">cv. JPN11</strain>
        <tissue evidence="1">Leaf</tissue>
    </source>
</reference>
<evidence type="ECO:0000313" key="2">
    <source>
        <dbReference type="Proteomes" id="UP001164539"/>
    </source>
</evidence>
<accession>A0ACC1YRF5</accession>
<gene>
    <name evidence="1" type="ORF">OWV82_004454</name>
</gene>
<sequence length="462" mass="51355">MKKADLIFIPAPGIGHLVSTLEFANRLIDRDDRISITILSMKLPSSPLVDSFTKFLTASQPGIRLIDLPQVDPPPLDILMKSPEHFISLFVESHVSHVKNIVADILSSYSNSDSTRVTGLVVDFFCVSMIDVAKEMNLPSYIFLTSNAGFLGLMLYLPTRHDQISIECKPSDPDLLITGFVKPVPSSLLPSALFHLDGGYPTYVKLAQRFKDVDGIVVNTFSELEPYAVNSFSGGLSPPVYAVGPVLHLKSQPNPDLDEVQYQKIFRWLDDQRDSSVVFLCFGSHGSFGAAQVKEIASGLESSGYNFLWSMRLSSLKDEDVFPEGFLERIKGRGMICGWAPQVEILAHKAVGGFLSHCGWNSILESLWFGVPIITWPMYAEQQLNAFRMVRELDLAVELRLDYRMGGDLVMANEIEKAVRSLMDGESRIRKKVEEMAEIGRRSLMDGGSSFDSIGQFIVLSF</sequence>
<proteinExistence type="predicted"/>
<dbReference type="Proteomes" id="UP001164539">
    <property type="component" value="Chromosome 2"/>
</dbReference>